<evidence type="ECO:0000313" key="1">
    <source>
        <dbReference type="EMBL" id="CAG5120384.1"/>
    </source>
</evidence>
<reference evidence="1" key="1">
    <citation type="submission" date="2021-04" db="EMBL/GenBank/DDBJ databases">
        <authorList>
            <consortium name="Molecular Ecology Group"/>
        </authorList>
    </citation>
    <scope>NUCLEOTIDE SEQUENCE</scope>
</reference>
<dbReference type="OrthoDB" id="6214807at2759"/>
<evidence type="ECO:0000313" key="2">
    <source>
        <dbReference type="Proteomes" id="UP000678393"/>
    </source>
</evidence>
<dbReference type="Proteomes" id="UP000678393">
    <property type="component" value="Unassembled WGS sequence"/>
</dbReference>
<name>A0A8S3YTF1_9EUPU</name>
<protein>
    <submittedName>
        <fullName evidence="1">Uncharacterized protein</fullName>
    </submittedName>
</protein>
<comment type="caution">
    <text evidence="1">The sequence shown here is derived from an EMBL/GenBank/DDBJ whole genome shotgun (WGS) entry which is preliminary data.</text>
</comment>
<keyword evidence="2" id="KW-1185">Reference proteome</keyword>
<gene>
    <name evidence="1" type="ORF">CUNI_LOCUS5942</name>
</gene>
<sequence length="74" mass="7888">VDIKPSAIFLPKTSIPNSESSSDILALVHQARHSGRLSDIVVICVPSLVVTSTMTKPMSFVQELPVTSIQGSLI</sequence>
<dbReference type="EMBL" id="CAJHNH020000890">
    <property type="protein sequence ID" value="CAG5120384.1"/>
    <property type="molecule type" value="Genomic_DNA"/>
</dbReference>
<feature type="non-terminal residue" evidence="1">
    <location>
        <position position="74"/>
    </location>
</feature>
<feature type="non-terminal residue" evidence="1">
    <location>
        <position position="1"/>
    </location>
</feature>
<dbReference type="AlphaFoldDB" id="A0A8S3YTF1"/>
<accession>A0A8S3YTF1</accession>
<organism evidence="1 2">
    <name type="scientific">Candidula unifasciata</name>
    <dbReference type="NCBI Taxonomy" id="100452"/>
    <lineage>
        <taxon>Eukaryota</taxon>
        <taxon>Metazoa</taxon>
        <taxon>Spiralia</taxon>
        <taxon>Lophotrochozoa</taxon>
        <taxon>Mollusca</taxon>
        <taxon>Gastropoda</taxon>
        <taxon>Heterobranchia</taxon>
        <taxon>Euthyneura</taxon>
        <taxon>Panpulmonata</taxon>
        <taxon>Eupulmonata</taxon>
        <taxon>Stylommatophora</taxon>
        <taxon>Helicina</taxon>
        <taxon>Helicoidea</taxon>
        <taxon>Geomitridae</taxon>
        <taxon>Candidula</taxon>
    </lineage>
</organism>
<proteinExistence type="predicted"/>